<organism evidence="8 9">
    <name type="scientific">Candidatus Blautia pullistercoris</name>
    <dbReference type="NCBI Taxonomy" id="2838499"/>
    <lineage>
        <taxon>Bacteria</taxon>
        <taxon>Bacillati</taxon>
        <taxon>Bacillota</taxon>
        <taxon>Clostridia</taxon>
        <taxon>Lachnospirales</taxon>
        <taxon>Lachnospiraceae</taxon>
        <taxon>Blautia</taxon>
    </lineage>
</organism>
<keyword evidence="3" id="KW-1278">Translocase</keyword>
<dbReference type="AlphaFoldDB" id="A0A9D1VM41"/>
<evidence type="ECO:0000256" key="4">
    <source>
        <dbReference type="ARBA" id="ARBA00022989"/>
    </source>
</evidence>
<dbReference type="PRINTS" id="PR00120">
    <property type="entry name" value="HATPASE"/>
</dbReference>
<evidence type="ECO:0000313" key="8">
    <source>
        <dbReference type="EMBL" id="HIX37752.1"/>
    </source>
</evidence>
<feature type="transmembrane region" description="Helical" evidence="6">
    <location>
        <begin position="616"/>
        <end position="640"/>
    </location>
</feature>
<dbReference type="Pfam" id="PF00702">
    <property type="entry name" value="Hydrolase"/>
    <property type="match status" value="1"/>
</dbReference>
<evidence type="ECO:0000256" key="2">
    <source>
        <dbReference type="ARBA" id="ARBA00022692"/>
    </source>
</evidence>
<dbReference type="InterPro" id="IPR036412">
    <property type="entry name" value="HAD-like_sf"/>
</dbReference>
<feature type="transmembrane region" description="Helical" evidence="6">
    <location>
        <begin position="765"/>
        <end position="787"/>
    </location>
</feature>
<dbReference type="SFLD" id="SFLDG00002">
    <property type="entry name" value="C1.7:_P-type_atpase_like"/>
    <property type="match status" value="1"/>
</dbReference>
<dbReference type="SUPFAM" id="SSF81653">
    <property type="entry name" value="Calcium ATPase, transduction domain A"/>
    <property type="match status" value="1"/>
</dbReference>
<keyword evidence="5 6" id="KW-0472">Membrane</keyword>
<dbReference type="SUPFAM" id="SSF81665">
    <property type="entry name" value="Calcium ATPase, transmembrane domain M"/>
    <property type="match status" value="1"/>
</dbReference>
<comment type="subcellular location">
    <subcellularLocation>
        <location evidence="1">Membrane</location>
        <topology evidence="1">Multi-pass membrane protein</topology>
    </subcellularLocation>
</comment>
<feature type="transmembrane region" description="Helical" evidence="6">
    <location>
        <begin position="737"/>
        <end position="759"/>
    </location>
</feature>
<feature type="transmembrane region" description="Helical" evidence="6">
    <location>
        <begin position="236"/>
        <end position="258"/>
    </location>
</feature>
<reference evidence="8" key="1">
    <citation type="journal article" date="2021" name="PeerJ">
        <title>Extensive microbial diversity within the chicken gut microbiome revealed by metagenomics and culture.</title>
        <authorList>
            <person name="Gilroy R."/>
            <person name="Ravi A."/>
            <person name="Getino M."/>
            <person name="Pursley I."/>
            <person name="Horton D.L."/>
            <person name="Alikhan N.F."/>
            <person name="Baker D."/>
            <person name="Gharbi K."/>
            <person name="Hall N."/>
            <person name="Watson M."/>
            <person name="Adriaenssens E.M."/>
            <person name="Foster-Nyarko E."/>
            <person name="Jarju S."/>
            <person name="Secka A."/>
            <person name="Antonio M."/>
            <person name="Oren A."/>
            <person name="Chaudhuri R.R."/>
            <person name="La Ragione R."/>
            <person name="Hildebrand F."/>
            <person name="Pallen M.J."/>
        </authorList>
    </citation>
    <scope>NUCLEOTIDE SEQUENCE</scope>
    <source>
        <strain evidence="8">ChiHjej12B11-1927</strain>
    </source>
</reference>
<dbReference type="SUPFAM" id="SSF81660">
    <property type="entry name" value="Metal cation-transporting ATPase, ATP-binding domain N"/>
    <property type="match status" value="1"/>
</dbReference>
<dbReference type="Gene3D" id="3.40.1110.10">
    <property type="entry name" value="Calcium-transporting ATPase, cytoplasmic domain N"/>
    <property type="match status" value="1"/>
</dbReference>
<evidence type="ECO:0000256" key="5">
    <source>
        <dbReference type="ARBA" id="ARBA00023136"/>
    </source>
</evidence>
<keyword evidence="4 6" id="KW-1133">Transmembrane helix</keyword>
<feature type="transmembrane region" description="Helical" evidence="6">
    <location>
        <begin position="684"/>
        <end position="705"/>
    </location>
</feature>
<dbReference type="CDD" id="cd02609">
    <property type="entry name" value="P-type_ATPase"/>
    <property type="match status" value="1"/>
</dbReference>
<evidence type="ECO:0000256" key="1">
    <source>
        <dbReference type="ARBA" id="ARBA00004141"/>
    </source>
</evidence>
<evidence type="ECO:0000313" key="9">
    <source>
        <dbReference type="Proteomes" id="UP000824230"/>
    </source>
</evidence>
<dbReference type="PROSITE" id="PS00154">
    <property type="entry name" value="ATPASE_E1_E2"/>
    <property type="match status" value="1"/>
</dbReference>
<dbReference type="SUPFAM" id="SSF56784">
    <property type="entry name" value="HAD-like"/>
    <property type="match status" value="1"/>
</dbReference>
<evidence type="ECO:0000256" key="6">
    <source>
        <dbReference type="SAM" id="Phobius"/>
    </source>
</evidence>
<protein>
    <submittedName>
        <fullName evidence="8">Cation-translocating P-type ATPase</fullName>
    </submittedName>
</protein>
<name>A0A9D1VM41_9FIRM</name>
<evidence type="ECO:0000259" key="7">
    <source>
        <dbReference type="Pfam" id="PF00122"/>
    </source>
</evidence>
<dbReference type="InterPro" id="IPR023299">
    <property type="entry name" value="ATPase_P-typ_cyto_dom_N"/>
</dbReference>
<dbReference type="Pfam" id="PF00122">
    <property type="entry name" value="E1-E2_ATPase"/>
    <property type="match status" value="1"/>
</dbReference>
<dbReference type="InterPro" id="IPR023298">
    <property type="entry name" value="ATPase_P-typ_TM_dom_sf"/>
</dbReference>
<evidence type="ECO:0000256" key="3">
    <source>
        <dbReference type="ARBA" id="ARBA00022967"/>
    </source>
</evidence>
<dbReference type="EMBL" id="DXFG01000154">
    <property type="protein sequence ID" value="HIX37752.1"/>
    <property type="molecule type" value="Genomic_DNA"/>
</dbReference>
<gene>
    <name evidence="8" type="ORF">H9738_07785</name>
</gene>
<dbReference type="InterPro" id="IPR023214">
    <property type="entry name" value="HAD_sf"/>
</dbReference>
<dbReference type="GO" id="GO:0016020">
    <property type="term" value="C:membrane"/>
    <property type="evidence" value="ECO:0007669"/>
    <property type="project" value="UniProtKB-SubCell"/>
</dbReference>
<dbReference type="GO" id="GO:0005524">
    <property type="term" value="F:ATP binding"/>
    <property type="evidence" value="ECO:0007669"/>
    <property type="project" value="InterPro"/>
</dbReference>
<dbReference type="NCBIfam" id="TIGR01494">
    <property type="entry name" value="ATPase_P-type"/>
    <property type="match status" value="2"/>
</dbReference>
<dbReference type="Gene3D" id="2.70.150.10">
    <property type="entry name" value="Calcium-transporting ATPase, cytoplasmic transduction domain A"/>
    <property type="match status" value="1"/>
</dbReference>
<feature type="transmembrane region" description="Helical" evidence="6">
    <location>
        <begin position="646"/>
        <end position="664"/>
    </location>
</feature>
<keyword evidence="2 6" id="KW-0812">Transmembrane</keyword>
<dbReference type="Gene3D" id="3.40.50.1000">
    <property type="entry name" value="HAD superfamily/HAD-like"/>
    <property type="match status" value="1"/>
</dbReference>
<sequence length="819" mass="89943">MLKRQKPKKNPSDEKKIKFPIEPVKADYLYGLTKMQAEERAAAGWSNEAVGSVSLSTKDIVKKNVFTYFNLIFAVLGVLVCLSGSFRDLTFLPVVILNTVIGIFQEIRAKNVLEKMNMLNAPKTDVVREGKIRSIDSTLLVRDDIVIFKTGNQICADAVVCSGEVRVNESLLTGESEEIVKREGASLMSGSFIVSGKCYARLEKVGDESYISKLTLKAKAMKDEEQSEMIRALDKLVKAVGIALIPIGIILFIQGFFISHEGFQGSIISMVAAVIGMIPEGLYLLTTVALAVSSIRLAMNKVLLHDMKSIETLARVNVLCVDKTGTITENAMSVQDIVLLDEEQDMDNVKGILSDFVQAMGEDNSTMAAMKQYFTEYKGEKPLKIISFSSANKYSGAVFESGNFVLGAPEFVLGSAYETYQDTIEEYSARGYRTLIFGIYEEELNGKKLQGQVDPWALILLMNRIREEAPATFAYFHQQGVEVKVISGDNPLTVSETARQAGIAGAERYVDARTLKTKEEMEEAAVNYTVFGRVLPEQKRQLVRALQRKGKTVAMTGDGVNDVLALKDADCSVAMASGSEAAMQAAQVVLLESDFSKMPEVVAEGRRVVNNIQQSASLFLVKNIFSFLLSLVSIIFVFTYPLGPSQISLISMFTIGIPGFFLSLQPNKNVIKGHFLQNVLLKALPAGLTDVLVVAALAIFSQTFGVGGEDLSTAATMLLAIVGFMILFKICKPLNPLRLAICIGCIIGFLASCILFPGLFGISSMSTKCVMLFVVFSIATEPILRYLTKLNEWIQKLYGNRDLYKTRLLSMKEALRQGE</sequence>
<accession>A0A9D1VM41</accession>
<dbReference type="Proteomes" id="UP000824230">
    <property type="component" value="Unassembled WGS sequence"/>
</dbReference>
<dbReference type="InterPro" id="IPR001757">
    <property type="entry name" value="P_typ_ATPase"/>
</dbReference>
<feature type="transmembrane region" description="Helical" evidence="6">
    <location>
        <begin position="65"/>
        <end position="85"/>
    </location>
</feature>
<dbReference type="Gene3D" id="1.20.1110.10">
    <property type="entry name" value="Calcium-transporting ATPase, transmembrane domain"/>
    <property type="match status" value="1"/>
</dbReference>
<feature type="transmembrane region" description="Helical" evidence="6">
    <location>
        <begin position="91"/>
        <end position="109"/>
    </location>
</feature>
<dbReference type="InterPro" id="IPR044492">
    <property type="entry name" value="P_typ_ATPase_HD_dom"/>
</dbReference>
<proteinExistence type="predicted"/>
<feature type="transmembrane region" description="Helical" evidence="6">
    <location>
        <begin position="711"/>
        <end position="730"/>
    </location>
</feature>
<dbReference type="GO" id="GO:0016887">
    <property type="term" value="F:ATP hydrolysis activity"/>
    <property type="evidence" value="ECO:0007669"/>
    <property type="project" value="InterPro"/>
</dbReference>
<dbReference type="SFLD" id="SFLDS00003">
    <property type="entry name" value="Haloacid_Dehalogenase"/>
    <property type="match status" value="1"/>
</dbReference>
<comment type="caution">
    <text evidence="8">The sequence shown here is derived from an EMBL/GenBank/DDBJ whole genome shotgun (WGS) entry which is preliminary data.</text>
</comment>
<dbReference type="PANTHER" id="PTHR42861">
    <property type="entry name" value="CALCIUM-TRANSPORTING ATPASE"/>
    <property type="match status" value="1"/>
</dbReference>
<dbReference type="InterPro" id="IPR018303">
    <property type="entry name" value="ATPase_P-typ_P_site"/>
</dbReference>
<feature type="domain" description="P-type ATPase A" evidence="7">
    <location>
        <begin position="119"/>
        <end position="215"/>
    </location>
</feature>
<reference evidence="8" key="2">
    <citation type="submission" date="2021-04" db="EMBL/GenBank/DDBJ databases">
        <authorList>
            <person name="Gilroy R."/>
        </authorList>
    </citation>
    <scope>NUCLEOTIDE SEQUENCE</scope>
    <source>
        <strain evidence="8">ChiHjej12B11-1927</strain>
    </source>
</reference>
<dbReference type="InterPro" id="IPR059000">
    <property type="entry name" value="ATPase_P-type_domA"/>
</dbReference>
<dbReference type="PRINTS" id="PR00119">
    <property type="entry name" value="CATATPASE"/>
</dbReference>
<dbReference type="InterPro" id="IPR008250">
    <property type="entry name" value="ATPase_P-typ_transduc_dom_A_sf"/>
</dbReference>
<feature type="transmembrane region" description="Helical" evidence="6">
    <location>
        <begin position="270"/>
        <end position="292"/>
    </location>
</feature>
<dbReference type="SFLD" id="SFLDF00027">
    <property type="entry name" value="p-type_atpase"/>
    <property type="match status" value="1"/>
</dbReference>